<comment type="caution">
    <text evidence="1">The sequence shown here is derived from an EMBL/GenBank/DDBJ whole genome shotgun (WGS) entry which is preliminary data.</text>
</comment>
<accession>A0ACC1N7A1</accession>
<name>A0ACC1N7A1_9HYPO</name>
<sequence>MTGTERPSRAAKTAAYQGIEKSCRRPKKRARHTGDSQVENPIESETTATVTDPAATDPAADLQDPDVSNLDDESGCRDVCIELKKYCRSYIDSIILPGKRLQATDAAEIDTKHVHPAVPQADPSRTWTQDDEIVQSDWQAQQAEWEILPGARLRYGRLWRICLQFAECTPWDIVGARTNMRFELGARAPAQESQPNHMWSRSFCDSLSVLVTHCTWPTGGHLALADTLAAALQYVVILRTGDNRHWDPTFGGRDPIRAAFRHFSDGHTPMREVHKKVREYMVQNRHFLPSFSLSHLFLELEKLIASPDVSTMDDGVYWIQTVDLATLIRALDNMTHKTGYKQLPAKLQYEAAMACRPKGCLPSGDHQLKQYHEAAMLEELRRYRTTERSLSSSSAADEAPDETQVPDEELLDAGPAYDNEAPSESMDEILDAGPAHDNEAPSESMDEILDAEPATGDSHPGDSHPGDSHPGEATLLSDNMSFSSDGDGGGEVSDGDGDGDGGELYSPPIESVPEDTLVGSELPPTSINSAQVVGSAGLVSSFTSFPYQAVKGPNPGIGYAPANYVPEKPIRWTNMRLPTRHAAWGSARKTLTVIGTPAESTGTNEIRLRLGGSVSGREQSLEEEPIVDSNGILEAAVCEASSELGDGLEPVQTKSTPQNVAIPPPASNRRQTASAGWRGRRGRLLTFMPVEEIMAIAEKRKMDMLLHFPYTAYFLNHLVEKRVAPEEMPRVGVDYLRDSMTAMPFDPLSHDGHTTQVHLGYLGRMAENAPVLATGGPWDGKSKLTSRPYGDLAMADGPPPSGPVDAPAGAADVTAVAASATRGPASDQNGKDDDLIDYSDEELDAYDNKAAAEGVEIKIE</sequence>
<protein>
    <submittedName>
        <fullName evidence="1">Uncharacterized protein</fullName>
    </submittedName>
</protein>
<gene>
    <name evidence="1" type="ORF">NQ176_g6104</name>
</gene>
<evidence type="ECO:0000313" key="2">
    <source>
        <dbReference type="Proteomes" id="UP001143910"/>
    </source>
</evidence>
<evidence type="ECO:0000313" key="1">
    <source>
        <dbReference type="EMBL" id="KAJ2974351.1"/>
    </source>
</evidence>
<reference evidence="1" key="1">
    <citation type="submission" date="2022-08" db="EMBL/GenBank/DDBJ databases">
        <title>Genome Sequence of Lecanicillium fungicola.</title>
        <authorList>
            <person name="Buettner E."/>
        </authorList>
    </citation>
    <scope>NUCLEOTIDE SEQUENCE</scope>
    <source>
        <strain evidence="1">Babe33</strain>
    </source>
</reference>
<organism evidence="1 2">
    <name type="scientific">Zarea fungicola</name>
    <dbReference type="NCBI Taxonomy" id="93591"/>
    <lineage>
        <taxon>Eukaryota</taxon>
        <taxon>Fungi</taxon>
        <taxon>Dikarya</taxon>
        <taxon>Ascomycota</taxon>
        <taxon>Pezizomycotina</taxon>
        <taxon>Sordariomycetes</taxon>
        <taxon>Hypocreomycetidae</taxon>
        <taxon>Hypocreales</taxon>
        <taxon>Cordycipitaceae</taxon>
        <taxon>Zarea</taxon>
    </lineage>
</organism>
<keyword evidence="2" id="KW-1185">Reference proteome</keyword>
<dbReference type="Proteomes" id="UP001143910">
    <property type="component" value="Unassembled WGS sequence"/>
</dbReference>
<proteinExistence type="predicted"/>
<dbReference type="EMBL" id="JANJQO010000840">
    <property type="protein sequence ID" value="KAJ2974351.1"/>
    <property type="molecule type" value="Genomic_DNA"/>
</dbReference>